<dbReference type="AlphaFoldDB" id="A0A510V3Y1"/>
<organism evidence="2 3">
    <name type="scientific">Cellulomonas xylanilytica</name>
    <dbReference type="NCBI Taxonomy" id="233583"/>
    <lineage>
        <taxon>Bacteria</taxon>
        <taxon>Bacillati</taxon>
        <taxon>Actinomycetota</taxon>
        <taxon>Actinomycetes</taxon>
        <taxon>Micrococcales</taxon>
        <taxon>Cellulomonadaceae</taxon>
        <taxon>Cellulomonas</taxon>
    </lineage>
</organism>
<dbReference type="EMBL" id="BJUB01000006">
    <property type="protein sequence ID" value="GEK21593.1"/>
    <property type="molecule type" value="Genomic_DNA"/>
</dbReference>
<dbReference type="RefSeq" id="WP_146927393.1">
    <property type="nucleotide sequence ID" value="NZ_BJUB01000006.1"/>
</dbReference>
<reference evidence="2 3" key="1">
    <citation type="submission" date="2019-07" db="EMBL/GenBank/DDBJ databases">
        <title>Whole genome shotgun sequence of Cellulomonas xylanilytica NBRC 101102.</title>
        <authorList>
            <person name="Hosoyama A."/>
            <person name="Uohara A."/>
            <person name="Ohji S."/>
            <person name="Ichikawa N."/>
        </authorList>
    </citation>
    <scope>NUCLEOTIDE SEQUENCE [LARGE SCALE GENOMIC DNA]</scope>
    <source>
        <strain evidence="2 3">NBRC 101102</strain>
    </source>
</reference>
<dbReference type="Proteomes" id="UP000321118">
    <property type="component" value="Unassembled WGS sequence"/>
</dbReference>
<accession>A0A510V3Y1</accession>
<keyword evidence="1" id="KW-0812">Transmembrane</keyword>
<keyword evidence="1" id="KW-0472">Membrane</keyword>
<feature type="transmembrane region" description="Helical" evidence="1">
    <location>
        <begin position="43"/>
        <end position="65"/>
    </location>
</feature>
<proteinExistence type="predicted"/>
<name>A0A510V3Y1_9CELL</name>
<protein>
    <submittedName>
        <fullName evidence="2">Uncharacterized protein</fullName>
    </submittedName>
</protein>
<gene>
    <name evidence="2" type="ORF">CXY01_21130</name>
</gene>
<keyword evidence="3" id="KW-1185">Reference proteome</keyword>
<evidence type="ECO:0000256" key="1">
    <source>
        <dbReference type="SAM" id="Phobius"/>
    </source>
</evidence>
<sequence>MAVRGAAASRRRLRRRVAILAGGIGLALGVVLALLGGGSAVDAVVTGVLVGAIAAVIGWGVVVLLPTSSHGPPGQH</sequence>
<keyword evidence="1" id="KW-1133">Transmembrane helix</keyword>
<comment type="caution">
    <text evidence="2">The sequence shown here is derived from an EMBL/GenBank/DDBJ whole genome shotgun (WGS) entry which is preliminary data.</text>
</comment>
<evidence type="ECO:0000313" key="2">
    <source>
        <dbReference type="EMBL" id="GEK21593.1"/>
    </source>
</evidence>
<evidence type="ECO:0000313" key="3">
    <source>
        <dbReference type="Proteomes" id="UP000321118"/>
    </source>
</evidence>